<name>A0A2P2QH46_RHIMU</name>
<accession>A0A2P2QH46</accession>
<organism evidence="1">
    <name type="scientific">Rhizophora mucronata</name>
    <name type="common">Asiatic mangrove</name>
    <dbReference type="NCBI Taxonomy" id="61149"/>
    <lineage>
        <taxon>Eukaryota</taxon>
        <taxon>Viridiplantae</taxon>
        <taxon>Streptophyta</taxon>
        <taxon>Embryophyta</taxon>
        <taxon>Tracheophyta</taxon>
        <taxon>Spermatophyta</taxon>
        <taxon>Magnoliopsida</taxon>
        <taxon>eudicotyledons</taxon>
        <taxon>Gunneridae</taxon>
        <taxon>Pentapetalae</taxon>
        <taxon>rosids</taxon>
        <taxon>fabids</taxon>
        <taxon>Malpighiales</taxon>
        <taxon>Rhizophoraceae</taxon>
        <taxon>Rhizophora</taxon>
    </lineage>
</organism>
<dbReference type="AlphaFoldDB" id="A0A2P2QH46"/>
<sequence length="19" mass="2221">MLIPLYKGDNCVLYHSPWA</sequence>
<protein>
    <submittedName>
        <fullName evidence="1">Uncharacterized protein</fullName>
    </submittedName>
</protein>
<proteinExistence type="predicted"/>
<reference evidence="1" key="1">
    <citation type="submission" date="2018-02" db="EMBL/GenBank/DDBJ databases">
        <title>Rhizophora mucronata_Transcriptome.</title>
        <authorList>
            <person name="Meera S.P."/>
            <person name="Sreeshan A."/>
            <person name="Augustine A."/>
        </authorList>
    </citation>
    <scope>NUCLEOTIDE SEQUENCE</scope>
    <source>
        <tissue evidence="1">Leaf</tissue>
    </source>
</reference>
<evidence type="ECO:0000313" key="1">
    <source>
        <dbReference type="EMBL" id="MBX66329.1"/>
    </source>
</evidence>
<dbReference type="EMBL" id="GGEC01085845">
    <property type="protein sequence ID" value="MBX66329.1"/>
    <property type="molecule type" value="Transcribed_RNA"/>
</dbReference>